<dbReference type="GO" id="GO:0005829">
    <property type="term" value="C:cytosol"/>
    <property type="evidence" value="ECO:0007669"/>
    <property type="project" value="TreeGrafter"/>
</dbReference>
<dbReference type="AlphaFoldDB" id="A0A9X8E3K4"/>
<accession>A0A9X8E3K4</accession>
<dbReference type="InterPro" id="IPR043358">
    <property type="entry name" value="GNL1-like"/>
</dbReference>
<dbReference type="PANTHER" id="PTHR45709:SF2">
    <property type="entry name" value="LARGE SUBUNIT GTPASE 1 HOMOLOG"/>
    <property type="match status" value="1"/>
</dbReference>
<evidence type="ECO:0000256" key="5">
    <source>
        <dbReference type="SAM" id="MobiDB-lite"/>
    </source>
</evidence>
<sequence length="230" mass="25710">MGRGKKNGTSLGKTLMKTGAKPVKKEIQSSAGKHVAVADGGDATAQLASYLEGSSLVRDRVATCTEKERIVVLESHGGPTLATAYVRLAIHSNEGAHGYGDRDLATLPSMDFAEMKVPRRPKWDATTTAAELNLHERESFLSWRRDIALLEAAAEAREVTPFEKNLEVWRQLWRVIERSDIVVQIVDARNPLFYRSMDLERYVKEVDENKQVMLIVNKSDFLTPAQRYAP</sequence>
<keyword evidence="3" id="KW-0378">Hydrolase</keyword>
<dbReference type="Gene3D" id="3.40.50.300">
    <property type="entry name" value="P-loop containing nucleotide triphosphate hydrolases"/>
    <property type="match status" value="1"/>
</dbReference>
<dbReference type="SUPFAM" id="SSF52540">
    <property type="entry name" value="P-loop containing nucleoside triphosphate hydrolases"/>
    <property type="match status" value="1"/>
</dbReference>
<protein>
    <recommendedName>
        <fullName evidence="8">G domain-containing protein</fullName>
    </recommendedName>
</protein>
<dbReference type="GO" id="GO:0005525">
    <property type="term" value="F:GTP binding"/>
    <property type="evidence" value="ECO:0007669"/>
    <property type="project" value="UniProtKB-KW"/>
</dbReference>
<reference evidence="6 7" key="1">
    <citation type="journal article" date="2018" name="J. Invertebr. Pathol.">
        <title>New genotyping method for the causative agent of crayfish plague (Aphanomyces astaci) based on whole genome data.</title>
        <authorList>
            <person name="Minardi D."/>
            <person name="Studholme D.J."/>
            <person name="van der Giezen M."/>
            <person name="Pretto T."/>
            <person name="Oidtmann B."/>
        </authorList>
    </citation>
    <scope>NUCLEOTIDE SEQUENCE [LARGE SCALE GENOMIC DNA]</scope>
    <source>
        <strain evidence="6 7">KB13</strain>
    </source>
</reference>
<feature type="non-terminal residue" evidence="6">
    <location>
        <position position="1"/>
    </location>
</feature>
<name>A0A9X8E3K4_APHAT</name>
<feature type="region of interest" description="Disordered" evidence="5">
    <location>
        <begin position="1"/>
        <end position="21"/>
    </location>
</feature>
<keyword evidence="2" id="KW-0547">Nucleotide-binding</keyword>
<keyword evidence="4" id="KW-0342">GTP-binding</keyword>
<dbReference type="InterPro" id="IPR027417">
    <property type="entry name" value="P-loop_NTPase"/>
</dbReference>
<evidence type="ECO:0000256" key="3">
    <source>
        <dbReference type="ARBA" id="ARBA00022801"/>
    </source>
</evidence>
<evidence type="ECO:0000313" key="6">
    <source>
        <dbReference type="EMBL" id="RLO08661.1"/>
    </source>
</evidence>
<evidence type="ECO:0000256" key="2">
    <source>
        <dbReference type="ARBA" id="ARBA00022741"/>
    </source>
</evidence>
<dbReference type="Proteomes" id="UP000275652">
    <property type="component" value="Unassembled WGS sequence"/>
</dbReference>
<gene>
    <name evidence="6" type="ORF">DYB28_011879</name>
</gene>
<dbReference type="PANTHER" id="PTHR45709">
    <property type="entry name" value="LARGE SUBUNIT GTPASE 1 HOMOLOG-RELATED"/>
    <property type="match status" value="1"/>
</dbReference>
<comment type="caution">
    <text evidence="6">The sequence shown here is derived from an EMBL/GenBank/DDBJ whole genome shotgun (WGS) entry which is preliminary data.</text>
</comment>
<organism evidence="6 7">
    <name type="scientific">Aphanomyces astaci</name>
    <name type="common">Crayfish plague agent</name>
    <dbReference type="NCBI Taxonomy" id="112090"/>
    <lineage>
        <taxon>Eukaryota</taxon>
        <taxon>Sar</taxon>
        <taxon>Stramenopiles</taxon>
        <taxon>Oomycota</taxon>
        <taxon>Saprolegniomycetes</taxon>
        <taxon>Saprolegniales</taxon>
        <taxon>Verrucalvaceae</taxon>
        <taxon>Aphanomyces</taxon>
    </lineage>
</organism>
<dbReference type="GO" id="GO:0003924">
    <property type="term" value="F:GTPase activity"/>
    <property type="evidence" value="ECO:0007669"/>
    <property type="project" value="InterPro"/>
</dbReference>
<keyword evidence="1" id="KW-0963">Cytoplasm</keyword>
<evidence type="ECO:0000313" key="7">
    <source>
        <dbReference type="Proteomes" id="UP000275652"/>
    </source>
</evidence>
<proteinExistence type="predicted"/>
<evidence type="ECO:0000256" key="4">
    <source>
        <dbReference type="ARBA" id="ARBA00023134"/>
    </source>
</evidence>
<evidence type="ECO:0000256" key="1">
    <source>
        <dbReference type="ARBA" id="ARBA00022490"/>
    </source>
</evidence>
<dbReference type="EMBL" id="QUTI01021293">
    <property type="protein sequence ID" value="RLO08661.1"/>
    <property type="molecule type" value="Genomic_DNA"/>
</dbReference>
<evidence type="ECO:0008006" key="8">
    <source>
        <dbReference type="Google" id="ProtNLM"/>
    </source>
</evidence>